<reference evidence="2 3" key="1">
    <citation type="submission" date="2023-12" db="EMBL/GenBank/DDBJ databases">
        <title>Baltic Sea Cyanobacteria.</title>
        <authorList>
            <person name="Delbaje E."/>
            <person name="Fewer D.P."/>
            <person name="Shishido T.K."/>
        </authorList>
    </citation>
    <scope>NUCLEOTIDE SEQUENCE [LARGE SCALE GENOMIC DNA]</scope>
    <source>
        <strain evidence="2 3">CCNP 1315</strain>
    </source>
</reference>
<dbReference type="EMBL" id="JAYGHT010000044">
    <property type="protein sequence ID" value="MEA5519619.1"/>
    <property type="molecule type" value="Genomic_DNA"/>
</dbReference>
<dbReference type="InterPro" id="IPR021027">
    <property type="entry name" value="Transposase_put_HTH"/>
</dbReference>
<dbReference type="Pfam" id="PF12323">
    <property type="entry name" value="HTH_OrfB_IS605"/>
    <property type="match status" value="1"/>
</dbReference>
<keyword evidence="3" id="KW-1185">Reference proteome</keyword>
<evidence type="ECO:0000313" key="3">
    <source>
        <dbReference type="Proteomes" id="UP001301728"/>
    </source>
</evidence>
<dbReference type="RefSeq" id="WP_323219742.1">
    <property type="nucleotide sequence ID" value="NZ_JAYGHT010000044.1"/>
</dbReference>
<accession>A0ABU5TXR1</accession>
<evidence type="ECO:0000313" key="2">
    <source>
        <dbReference type="EMBL" id="MEA5519619.1"/>
    </source>
</evidence>
<name>A0ABU5TXR1_9CYAN</name>
<dbReference type="Proteomes" id="UP001301728">
    <property type="component" value="Unassembled WGS sequence"/>
</dbReference>
<gene>
    <name evidence="2" type="ORF">VB854_11750</name>
</gene>
<organism evidence="2 3">
    <name type="scientific">Limnoraphis robusta CCNP1315</name>
    <dbReference type="NCBI Taxonomy" id="3110306"/>
    <lineage>
        <taxon>Bacteria</taxon>
        <taxon>Bacillati</taxon>
        <taxon>Cyanobacteriota</taxon>
        <taxon>Cyanophyceae</taxon>
        <taxon>Oscillatoriophycideae</taxon>
        <taxon>Oscillatoriales</taxon>
        <taxon>Sirenicapillariaceae</taxon>
        <taxon>Limnoraphis</taxon>
    </lineage>
</organism>
<feature type="non-terminal residue" evidence="2">
    <location>
        <position position="111"/>
    </location>
</feature>
<protein>
    <submittedName>
        <fullName evidence="2">Helix-turn-helix domain-containing protein</fullName>
    </submittedName>
</protein>
<comment type="caution">
    <text evidence="2">The sequence shown here is derived from an EMBL/GenBank/DDBJ whole genome shotgun (WGS) entry which is preliminary data.</text>
</comment>
<feature type="domain" description="Transposase putative helix-turn-helix" evidence="1">
    <location>
        <begin position="1"/>
        <end position="47"/>
    </location>
</feature>
<sequence length="111" mass="13613">MALTMNYTYRIYPSAAQQKLMLSWLETCRRLYNRCLRDLKDWMNSRKCMIDRCSINREYIMSPDIPFPGYMEQKRQLTQWKKTEPELKEVHSQVTQDVVKRLHNSWESFRQ</sequence>
<evidence type="ECO:0000259" key="1">
    <source>
        <dbReference type="Pfam" id="PF12323"/>
    </source>
</evidence>
<proteinExistence type="predicted"/>